<dbReference type="Proteomes" id="UP000235392">
    <property type="component" value="Unassembled WGS sequence"/>
</dbReference>
<keyword evidence="1" id="KW-0472">Membrane</keyword>
<organism evidence="2 3">
    <name type="scientific">Puccinia coronata f. sp. avenae</name>
    <dbReference type="NCBI Taxonomy" id="200324"/>
    <lineage>
        <taxon>Eukaryota</taxon>
        <taxon>Fungi</taxon>
        <taxon>Dikarya</taxon>
        <taxon>Basidiomycota</taxon>
        <taxon>Pucciniomycotina</taxon>
        <taxon>Pucciniomycetes</taxon>
        <taxon>Pucciniales</taxon>
        <taxon>Pucciniaceae</taxon>
        <taxon>Puccinia</taxon>
    </lineage>
</organism>
<dbReference type="EMBL" id="PGCI01000003">
    <property type="protein sequence ID" value="PLW51850.1"/>
    <property type="molecule type" value="Genomic_DNA"/>
</dbReference>
<evidence type="ECO:0000313" key="2">
    <source>
        <dbReference type="EMBL" id="PLW51850.1"/>
    </source>
</evidence>
<protein>
    <submittedName>
        <fullName evidence="2">Uncharacterized protein</fullName>
    </submittedName>
</protein>
<gene>
    <name evidence="2" type="ORF">PCASD_00869</name>
</gene>
<name>A0A2N5VPK6_9BASI</name>
<dbReference type="AlphaFoldDB" id="A0A2N5VPK6"/>
<reference evidence="2 3" key="1">
    <citation type="submission" date="2017-11" db="EMBL/GenBank/DDBJ databases">
        <title>De novo assembly and phasing of dikaryotic genomes from two isolates of Puccinia coronata f. sp. avenae, the causal agent of oat crown rust.</title>
        <authorList>
            <person name="Miller M.E."/>
            <person name="Zhang Y."/>
            <person name="Omidvar V."/>
            <person name="Sperschneider J."/>
            <person name="Schwessinger B."/>
            <person name="Raley C."/>
            <person name="Palmer J.M."/>
            <person name="Garnica D."/>
            <person name="Upadhyaya N."/>
            <person name="Rathjen J."/>
            <person name="Taylor J.M."/>
            <person name="Park R.F."/>
            <person name="Dodds P.N."/>
            <person name="Hirsch C.D."/>
            <person name="Kianian S.F."/>
            <person name="Figueroa M."/>
        </authorList>
    </citation>
    <scope>NUCLEOTIDE SEQUENCE [LARGE SCALE GENOMIC DNA]</scope>
    <source>
        <strain evidence="2">12SD80</strain>
    </source>
</reference>
<proteinExistence type="predicted"/>
<accession>A0A2N5VPK6</accession>
<evidence type="ECO:0000313" key="3">
    <source>
        <dbReference type="Proteomes" id="UP000235392"/>
    </source>
</evidence>
<sequence length="73" mass="8473">MLLDLGFNKVTPYIRIGFLPLSLAIHNLQRFFFLFCLVHSVAQVALHYWMSFVPASTHDPQEMHRMSIATFCC</sequence>
<keyword evidence="1" id="KW-1133">Transmembrane helix</keyword>
<feature type="transmembrane region" description="Helical" evidence="1">
    <location>
        <begin position="31"/>
        <end position="50"/>
    </location>
</feature>
<comment type="caution">
    <text evidence="2">The sequence shown here is derived from an EMBL/GenBank/DDBJ whole genome shotgun (WGS) entry which is preliminary data.</text>
</comment>
<keyword evidence="1" id="KW-0812">Transmembrane</keyword>
<evidence type="ECO:0000256" key="1">
    <source>
        <dbReference type="SAM" id="Phobius"/>
    </source>
</evidence>